<dbReference type="HOGENOM" id="CLU_008575_0_0_1"/>
<dbReference type="InParanoid" id="D6RQG7"/>
<feature type="compositionally biased region" description="Basic and acidic residues" evidence="3">
    <location>
        <begin position="380"/>
        <end position="404"/>
    </location>
</feature>
<feature type="compositionally biased region" description="Pro residues" evidence="3">
    <location>
        <begin position="535"/>
        <end position="566"/>
    </location>
</feature>
<dbReference type="InterPro" id="IPR006630">
    <property type="entry name" value="La_HTH"/>
</dbReference>
<evidence type="ECO:0000256" key="2">
    <source>
        <dbReference type="PROSITE-ProRule" id="PRU00332"/>
    </source>
</evidence>
<dbReference type="RefSeq" id="XP_002910277.1">
    <property type="nucleotide sequence ID" value="XM_002910231.1"/>
</dbReference>
<feature type="compositionally biased region" description="Low complexity" evidence="3">
    <location>
        <begin position="499"/>
        <end position="512"/>
    </location>
</feature>
<dbReference type="GO" id="GO:0003723">
    <property type="term" value="F:RNA binding"/>
    <property type="evidence" value="ECO:0007669"/>
    <property type="project" value="UniProtKB-UniRule"/>
</dbReference>
<dbReference type="GeneID" id="9378817"/>
<dbReference type="InterPro" id="IPR045180">
    <property type="entry name" value="La_dom_prot"/>
</dbReference>
<dbReference type="OMA" id="YMYWPPP"/>
<feature type="compositionally biased region" description="Polar residues" evidence="3">
    <location>
        <begin position="320"/>
        <end position="342"/>
    </location>
</feature>
<organism evidence="5 6">
    <name type="scientific">Coprinopsis cinerea (strain Okayama-7 / 130 / ATCC MYA-4618 / FGSC 9003)</name>
    <name type="common">Inky cap fungus</name>
    <name type="synonym">Hormographiella aspergillata</name>
    <dbReference type="NCBI Taxonomy" id="240176"/>
    <lineage>
        <taxon>Eukaryota</taxon>
        <taxon>Fungi</taxon>
        <taxon>Dikarya</taxon>
        <taxon>Basidiomycota</taxon>
        <taxon>Agaricomycotina</taxon>
        <taxon>Agaricomycetes</taxon>
        <taxon>Agaricomycetidae</taxon>
        <taxon>Agaricales</taxon>
        <taxon>Agaricineae</taxon>
        <taxon>Psathyrellaceae</taxon>
        <taxon>Coprinopsis</taxon>
    </lineage>
</organism>
<feature type="compositionally biased region" description="Low complexity" evidence="3">
    <location>
        <begin position="185"/>
        <end position="240"/>
    </location>
</feature>
<evidence type="ECO:0000259" key="4">
    <source>
        <dbReference type="PROSITE" id="PS50961"/>
    </source>
</evidence>
<feature type="domain" description="HTH La-type RNA-binding" evidence="4">
    <location>
        <begin position="1036"/>
        <end position="1125"/>
    </location>
</feature>
<dbReference type="KEGG" id="cci:CC1G_15706"/>
<dbReference type="AlphaFoldDB" id="D6RQG7"/>
<dbReference type="VEuPathDB" id="FungiDB:CC1G_15706"/>
<protein>
    <recommendedName>
        <fullName evidence="4">HTH La-type RNA-binding domain-containing protein</fullName>
    </recommendedName>
</protein>
<evidence type="ECO:0000256" key="3">
    <source>
        <dbReference type="SAM" id="MobiDB-lite"/>
    </source>
</evidence>
<name>D6RQG7_COPC7</name>
<dbReference type="NCBIfam" id="TIGR02464">
    <property type="entry name" value="ribofla_fusion"/>
    <property type="match status" value="1"/>
</dbReference>
<dbReference type="PANTHER" id="PTHR22792:SF132">
    <property type="entry name" value="LA-RELATED PROTEIN 1"/>
    <property type="match status" value="1"/>
</dbReference>
<dbReference type="EMBL" id="AACS02000011">
    <property type="protein sequence ID" value="EFI26783.1"/>
    <property type="molecule type" value="Genomic_DNA"/>
</dbReference>
<evidence type="ECO:0000256" key="1">
    <source>
        <dbReference type="ARBA" id="ARBA00022884"/>
    </source>
</evidence>
<feature type="compositionally biased region" description="Polar residues" evidence="3">
    <location>
        <begin position="442"/>
        <end position="473"/>
    </location>
</feature>
<dbReference type="Gene3D" id="1.10.357.40">
    <property type="entry name" value="YbiA-like"/>
    <property type="match status" value="1"/>
</dbReference>
<dbReference type="InterPro" id="IPR036388">
    <property type="entry name" value="WH-like_DNA-bd_sf"/>
</dbReference>
<feature type="compositionally biased region" description="Gly residues" evidence="3">
    <location>
        <begin position="904"/>
        <end position="919"/>
    </location>
</feature>
<dbReference type="Pfam" id="PF08719">
    <property type="entry name" value="NADAR"/>
    <property type="match status" value="1"/>
</dbReference>
<dbReference type="STRING" id="240176.D6RQG7"/>
<feature type="region of interest" description="Disordered" evidence="3">
    <location>
        <begin position="862"/>
        <end position="961"/>
    </location>
</feature>
<dbReference type="CDD" id="cd15457">
    <property type="entry name" value="NADAR"/>
    <property type="match status" value="1"/>
</dbReference>
<feature type="compositionally biased region" description="Low complexity" evidence="3">
    <location>
        <begin position="930"/>
        <end position="942"/>
    </location>
</feature>
<dbReference type="Gene3D" id="1.10.10.10">
    <property type="entry name" value="Winged helix-like DNA-binding domain superfamily/Winged helix DNA-binding domain"/>
    <property type="match status" value="1"/>
</dbReference>
<dbReference type="CDD" id="cd07323">
    <property type="entry name" value="LAM"/>
    <property type="match status" value="1"/>
</dbReference>
<dbReference type="Pfam" id="PF05383">
    <property type="entry name" value="La"/>
    <property type="match status" value="1"/>
</dbReference>
<comment type="caution">
    <text evidence="5">The sequence shown here is derived from an EMBL/GenBank/DDBJ whole genome shotgun (WGS) entry which is preliminary data.</text>
</comment>
<feature type="compositionally biased region" description="Polar residues" evidence="3">
    <location>
        <begin position="524"/>
        <end position="534"/>
    </location>
</feature>
<feature type="compositionally biased region" description="Polar residues" evidence="3">
    <location>
        <begin position="253"/>
        <end position="268"/>
    </location>
</feature>
<gene>
    <name evidence="5" type="ORF">CC1G_15706</name>
</gene>
<dbReference type="SUPFAM" id="SSF46785">
    <property type="entry name" value="Winged helix' DNA-binding domain"/>
    <property type="match status" value="1"/>
</dbReference>
<feature type="compositionally biased region" description="Basic and acidic residues" evidence="3">
    <location>
        <begin position="862"/>
        <end position="875"/>
    </location>
</feature>
<keyword evidence="6" id="KW-1185">Reference proteome</keyword>
<evidence type="ECO:0000313" key="5">
    <source>
        <dbReference type="EMBL" id="EFI26783.1"/>
    </source>
</evidence>
<dbReference type="GO" id="GO:0045727">
    <property type="term" value="P:positive regulation of translation"/>
    <property type="evidence" value="ECO:0007669"/>
    <property type="project" value="TreeGrafter"/>
</dbReference>
<evidence type="ECO:0000313" key="6">
    <source>
        <dbReference type="Proteomes" id="UP000001861"/>
    </source>
</evidence>
<feature type="compositionally biased region" description="Pro residues" evidence="3">
    <location>
        <begin position="575"/>
        <end position="586"/>
    </location>
</feature>
<dbReference type="PROSITE" id="PS50961">
    <property type="entry name" value="HTH_LA"/>
    <property type="match status" value="1"/>
</dbReference>
<dbReference type="InterPro" id="IPR036390">
    <property type="entry name" value="WH_DNA-bd_sf"/>
</dbReference>
<dbReference type="GO" id="GO:0010494">
    <property type="term" value="C:cytoplasmic stress granule"/>
    <property type="evidence" value="ECO:0007669"/>
    <property type="project" value="TreeGrafter"/>
</dbReference>
<dbReference type="InterPro" id="IPR012816">
    <property type="entry name" value="NADAR"/>
</dbReference>
<feature type="compositionally biased region" description="Basic and acidic residues" evidence="3">
    <location>
        <begin position="1157"/>
        <end position="1166"/>
    </location>
</feature>
<dbReference type="eggNOG" id="KOG2590">
    <property type="taxonomic scope" value="Eukaryota"/>
</dbReference>
<feature type="region of interest" description="Disordered" evidence="3">
    <location>
        <begin position="605"/>
        <end position="808"/>
    </location>
</feature>
<dbReference type="Proteomes" id="UP000001861">
    <property type="component" value="Unassembled WGS sequence"/>
</dbReference>
<dbReference type="PANTHER" id="PTHR22792">
    <property type="entry name" value="LUPUS LA PROTEIN-RELATED"/>
    <property type="match status" value="1"/>
</dbReference>
<accession>D6RQG7</accession>
<dbReference type="OrthoDB" id="206452at2759"/>
<dbReference type="SMART" id="SM00715">
    <property type="entry name" value="LA"/>
    <property type="match status" value="1"/>
</dbReference>
<proteinExistence type="predicted"/>
<feature type="region of interest" description="Disordered" evidence="3">
    <location>
        <begin position="1154"/>
        <end position="1204"/>
    </location>
</feature>
<dbReference type="SUPFAM" id="SSF143990">
    <property type="entry name" value="YbiA-like"/>
    <property type="match status" value="1"/>
</dbReference>
<dbReference type="GO" id="GO:0005829">
    <property type="term" value="C:cytosol"/>
    <property type="evidence" value="ECO:0007669"/>
    <property type="project" value="TreeGrafter"/>
</dbReference>
<sequence length="1204" mass="128627">MPLNRDDFVFFWKTNEIHGWGSQWYPSAFSATIPLSPEGEQETVTFPSAEHWMMVQKAILFSDFEIAHTILEVTSVSSSDLANVKALGRQVSNFDEKKWVENRERIVLEGNLHKFRQNEELKALLLATGEKKIVEASPRDRIWGIGFGEKNALNVVDSFPNVVRNIVCVFEDAASVVCRTRIANTSNPPSTSTSSSPAVSPASAARSPSSSTVATSSTVAKHATAPSSPLPSTTPSSAAAGGQPNGVPRPSIDSPSKQPSAQTTQSATPKPPVTNFWNARKEQMAAASRSAAVQSSFASASSNTPGPAKSSPVINPDAPVSTQTSRGSPSVEVTPSTRSEQPAASGAEDPSHRPPVPPSIDSEAWPEVGKSTPSDQQENSSKEAIAKETKEEISAAGRRGEKTKWIPIPAEELQAAADEMLKNSRPQSRKSSRGPNRVSGDQARSGQPHTRNNSGRNSVSHSAAQSRVQSRAGSLQSSPRLPRGRRLPPEDTLSVRPNGTRPSRSPRTGSPSANPTGPVPPTDVYNTYPISPNSSLPPHPYPMYPPHPHVLPPGPTHLPPGVPYPPGSSQDGSPSMPPHAIPQPYPPGYAPYPMYPMYGPYDNPPLYWNGVPPPRSGQHSPLPDPNSMPFYPAAARVNGQRPAEAKSPSMPTNTDAPVPVEPSAQPSTDSTATGEKPVVFGTIDMTVTEIEVGSEETPGTAEPRVEALETSFTRIAIGVSPDEADRRSRTRSNKGRSRSEKDGTEDSAGTTVSGSELPSSKWEFGTTSSLTPATNGEDANIAGARLSPMSGSVSPAQLPLDPALPPTAPVVTQSLDRPADIEADFKVKNFGYGFGQPSAVVAPGPTPTEPMRLEQLARMYEGSRLRGFPDEHALMHPEQQLPHPAPASQNKRRSFNSGERGGRRGGGGGRGSGGFGRGGRSNRRDSFPSGQQPPRQQGQGQPLISITPPPFQPPHMMHVGAGEGPIPAGYYPLPPRPPHIPPYLPLPGYEGFGLPPPGVGVPPPLGVAPHPPPGAPAAPGAPSVTAPVPVPMTTLSFPLDPTRYYLLGQLEYYLSPQNMAQDFFLRQRMDSRGWIHIPLIASFNRIRSLTMDLNLVREVLHLSQMVQVRGDWVRMGRWERFVLPDATPSTLEDSDGLPIVGAETEQIERSISQHLAQQKERQERENAAAAAGGAGATGVAKHGHQEGEEDDEEDDVVFVMGKDS</sequence>
<feature type="region of interest" description="Disordered" evidence="3">
    <location>
        <begin position="183"/>
        <end position="274"/>
    </location>
</feature>
<feature type="compositionally biased region" description="Acidic residues" evidence="3">
    <location>
        <begin position="1187"/>
        <end position="1196"/>
    </location>
</feature>
<keyword evidence="1 2" id="KW-0694">RNA-binding</keyword>
<feature type="compositionally biased region" description="Polar residues" evidence="3">
    <location>
        <begin position="747"/>
        <end position="758"/>
    </location>
</feature>
<feature type="compositionally biased region" description="Polar residues" evidence="3">
    <location>
        <begin position="664"/>
        <end position="673"/>
    </location>
</feature>
<feature type="compositionally biased region" description="Polar residues" evidence="3">
    <location>
        <begin position="765"/>
        <end position="774"/>
    </location>
</feature>
<feature type="region of interest" description="Disordered" evidence="3">
    <location>
        <begin position="296"/>
        <end position="586"/>
    </location>
</feature>
<reference evidence="5 6" key="1">
    <citation type="journal article" date="2010" name="Proc. Natl. Acad. Sci. U.S.A.">
        <title>Insights into evolution of multicellular fungi from the assembled chromosomes of the mushroom Coprinopsis cinerea (Coprinus cinereus).</title>
        <authorList>
            <person name="Stajich J.E."/>
            <person name="Wilke S.K."/>
            <person name="Ahren D."/>
            <person name="Au C.H."/>
            <person name="Birren B.W."/>
            <person name="Borodovsky M."/>
            <person name="Burns C."/>
            <person name="Canback B."/>
            <person name="Casselton L.A."/>
            <person name="Cheng C.K."/>
            <person name="Deng J."/>
            <person name="Dietrich F.S."/>
            <person name="Fargo D.C."/>
            <person name="Farman M.L."/>
            <person name="Gathman A.C."/>
            <person name="Goldberg J."/>
            <person name="Guigo R."/>
            <person name="Hoegger P.J."/>
            <person name="Hooker J.B."/>
            <person name="Huggins A."/>
            <person name="James T.Y."/>
            <person name="Kamada T."/>
            <person name="Kilaru S."/>
            <person name="Kodira C."/>
            <person name="Kues U."/>
            <person name="Kupfer D."/>
            <person name="Kwan H.S."/>
            <person name="Lomsadze A."/>
            <person name="Li W."/>
            <person name="Lilly W.W."/>
            <person name="Ma L.J."/>
            <person name="Mackey A.J."/>
            <person name="Manning G."/>
            <person name="Martin F."/>
            <person name="Muraguchi H."/>
            <person name="Natvig D.O."/>
            <person name="Palmerini H."/>
            <person name="Ramesh M.A."/>
            <person name="Rehmeyer C.J."/>
            <person name="Roe B.A."/>
            <person name="Shenoy N."/>
            <person name="Stanke M."/>
            <person name="Ter-Hovhannisyan V."/>
            <person name="Tunlid A."/>
            <person name="Velagapudi R."/>
            <person name="Vision T.J."/>
            <person name="Zeng Q."/>
            <person name="Zolan M.E."/>
            <person name="Pukkila P.J."/>
        </authorList>
    </citation>
    <scope>NUCLEOTIDE SEQUENCE [LARGE SCALE GENOMIC DNA]</scope>
    <source>
        <strain evidence="6">Okayama-7 / 130 / ATCC MYA-4618 / FGSC 9003</strain>
    </source>
</reference>
<dbReference type="InterPro" id="IPR037238">
    <property type="entry name" value="YbiA-like_sf"/>
</dbReference>